<evidence type="ECO:0000259" key="4">
    <source>
        <dbReference type="PROSITE" id="PS50943"/>
    </source>
</evidence>
<reference evidence="5 6" key="1">
    <citation type="submission" date="2019-11" db="EMBL/GenBank/DDBJ databases">
        <title>Comparative genomics of hydrocarbon-degrading Desulfosarcina strains.</title>
        <authorList>
            <person name="Watanabe M."/>
            <person name="Kojima H."/>
            <person name="Fukui M."/>
        </authorList>
    </citation>
    <scope>NUCLEOTIDE SEQUENCE [LARGE SCALE GENOMIC DNA]</scope>
    <source>
        <strain evidence="5 6">PP31</strain>
    </source>
</reference>
<evidence type="ECO:0000313" key="6">
    <source>
        <dbReference type="Proteomes" id="UP000427769"/>
    </source>
</evidence>
<keyword evidence="2" id="KW-0238">DNA-binding</keyword>
<dbReference type="Gene3D" id="2.60.120.10">
    <property type="entry name" value="Jelly Rolls"/>
    <property type="match status" value="1"/>
</dbReference>
<dbReference type="InterPro" id="IPR011051">
    <property type="entry name" value="RmlC_Cupin_sf"/>
</dbReference>
<feature type="domain" description="HTH cro/C1-type" evidence="4">
    <location>
        <begin position="12"/>
        <end position="66"/>
    </location>
</feature>
<dbReference type="GO" id="GO:0005829">
    <property type="term" value="C:cytosol"/>
    <property type="evidence" value="ECO:0007669"/>
    <property type="project" value="TreeGrafter"/>
</dbReference>
<name>A0A5K7Z7Y3_9BACT</name>
<dbReference type="EMBL" id="AP021875">
    <property type="protein sequence ID" value="BBO74584.1"/>
    <property type="molecule type" value="Genomic_DNA"/>
</dbReference>
<dbReference type="SMART" id="SM00530">
    <property type="entry name" value="HTH_XRE"/>
    <property type="match status" value="1"/>
</dbReference>
<keyword evidence="6" id="KW-1185">Reference proteome</keyword>
<dbReference type="OrthoDB" id="189170at2"/>
<organism evidence="5 6">
    <name type="scientific">Desulfosarcina widdelii</name>
    <dbReference type="NCBI Taxonomy" id="947919"/>
    <lineage>
        <taxon>Bacteria</taxon>
        <taxon>Pseudomonadati</taxon>
        <taxon>Thermodesulfobacteriota</taxon>
        <taxon>Desulfobacteria</taxon>
        <taxon>Desulfobacterales</taxon>
        <taxon>Desulfosarcinaceae</taxon>
        <taxon>Desulfosarcina</taxon>
    </lineage>
</organism>
<accession>A0A5K7Z7Y3</accession>
<proteinExistence type="predicted"/>
<dbReference type="Gene3D" id="1.10.260.40">
    <property type="entry name" value="lambda repressor-like DNA-binding domains"/>
    <property type="match status" value="1"/>
</dbReference>
<gene>
    <name evidence="5" type="ORF">DSCW_20010</name>
</gene>
<dbReference type="CDD" id="cd02209">
    <property type="entry name" value="cupin_XRE_C"/>
    <property type="match status" value="1"/>
</dbReference>
<dbReference type="CDD" id="cd00093">
    <property type="entry name" value="HTH_XRE"/>
    <property type="match status" value="1"/>
</dbReference>
<dbReference type="PANTHER" id="PTHR46797">
    <property type="entry name" value="HTH-TYPE TRANSCRIPTIONAL REGULATOR"/>
    <property type="match status" value="1"/>
</dbReference>
<dbReference type="InterPro" id="IPR010982">
    <property type="entry name" value="Lambda_DNA-bd_dom_sf"/>
</dbReference>
<dbReference type="SUPFAM" id="SSF51182">
    <property type="entry name" value="RmlC-like cupins"/>
    <property type="match status" value="1"/>
</dbReference>
<keyword evidence="1" id="KW-0805">Transcription regulation</keyword>
<evidence type="ECO:0000256" key="2">
    <source>
        <dbReference type="ARBA" id="ARBA00023125"/>
    </source>
</evidence>
<dbReference type="PROSITE" id="PS50943">
    <property type="entry name" value="HTH_CROC1"/>
    <property type="match status" value="1"/>
</dbReference>
<dbReference type="SUPFAM" id="SSF47413">
    <property type="entry name" value="lambda repressor-like DNA-binding domains"/>
    <property type="match status" value="1"/>
</dbReference>
<dbReference type="InterPro" id="IPR013096">
    <property type="entry name" value="Cupin_2"/>
</dbReference>
<dbReference type="KEGG" id="dwd:DSCW_20010"/>
<dbReference type="Pfam" id="PF07883">
    <property type="entry name" value="Cupin_2"/>
    <property type="match status" value="1"/>
</dbReference>
<dbReference type="GO" id="GO:0003700">
    <property type="term" value="F:DNA-binding transcription factor activity"/>
    <property type="evidence" value="ECO:0007669"/>
    <property type="project" value="TreeGrafter"/>
</dbReference>
<sequence>MTNLSRFDFSVVRTLRMKRGLTADQLAKKAGLTRATIMKIEGGCGNPTLDTIESLSLVFNLSSSELIRLAEVAQCEQGTLNTFKKKGINVSHTWFPDFEIYHVRAEKGVPKIWEPERHENTAEVCMVLSGKIEVTIAGQVYDLGPNKAIRFKALQEHRFNILESAEFLLIHHK</sequence>
<dbReference type="PANTHER" id="PTHR46797:SF23">
    <property type="entry name" value="HTH-TYPE TRANSCRIPTIONAL REGULATOR SUTR"/>
    <property type="match status" value="1"/>
</dbReference>
<evidence type="ECO:0000313" key="5">
    <source>
        <dbReference type="EMBL" id="BBO74584.1"/>
    </source>
</evidence>
<keyword evidence="3" id="KW-0804">Transcription</keyword>
<dbReference type="AlphaFoldDB" id="A0A5K7Z7Y3"/>
<dbReference type="GO" id="GO:0003677">
    <property type="term" value="F:DNA binding"/>
    <property type="evidence" value="ECO:0007669"/>
    <property type="project" value="UniProtKB-KW"/>
</dbReference>
<evidence type="ECO:0000256" key="1">
    <source>
        <dbReference type="ARBA" id="ARBA00023015"/>
    </source>
</evidence>
<dbReference type="RefSeq" id="WP_155303597.1">
    <property type="nucleotide sequence ID" value="NZ_AP021875.1"/>
</dbReference>
<dbReference type="Pfam" id="PF01381">
    <property type="entry name" value="HTH_3"/>
    <property type="match status" value="1"/>
</dbReference>
<dbReference type="InterPro" id="IPR014710">
    <property type="entry name" value="RmlC-like_jellyroll"/>
</dbReference>
<protein>
    <recommendedName>
        <fullName evidence="4">HTH cro/C1-type domain-containing protein</fullName>
    </recommendedName>
</protein>
<evidence type="ECO:0000256" key="3">
    <source>
        <dbReference type="ARBA" id="ARBA00023163"/>
    </source>
</evidence>
<dbReference type="InterPro" id="IPR001387">
    <property type="entry name" value="Cro/C1-type_HTH"/>
</dbReference>
<dbReference type="InterPro" id="IPR050807">
    <property type="entry name" value="TransReg_Diox_bact_type"/>
</dbReference>
<dbReference type="Proteomes" id="UP000427769">
    <property type="component" value="Chromosome"/>
</dbReference>